<dbReference type="EMBL" id="JABURA010000001">
    <property type="protein sequence ID" value="NUB91170.1"/>
    <property type="molecule type" value="Genomic_DNA"/>
</dbReference>
<accession>A0A8J8GL22</accession>
<dbReference type="InterPro" id="IPR055768">
    <property type="entry name" value="DUF7344"/>
</dbReference>
<protein>
    <recommendedName>
        <fullName evidence="1">DUF7344 domain-containing protein</fullName>
    </recommendedName>
</protein>
<proteinExistence type="predicted"/>
<evidence type="ECO:0000313" key="2">
    <source>
        <dbReference type="EMBL" id="NUB91170.1"/>
    </source>
</evidence>
<gene>
    <name evidence="2" type="ORF">HT576_09070</name>
</gene>
<comment type="caution">
    <text evidence="2">The sequence shown here is derived from an EMBL/GenBank/DDBJ whole genome shotgun (WGS) entry which is preliminary data.</text>
</comment>
<dbReference type="Pfam" id="PF24035">
    <property type="entry name" value="DUF7344"/>
    <property type="match status" value="1"/>
</dbReference>
<reference evidence="2" key="1">
    <citation type="submission" date="2020-06" db="EMBL/GenBank/DDBJ databases">
        <title>Haloterrigena sp. nov., an extremely halophilic archaeon isolated from a saline sediment.</title>
        <authorList>
            <person name="Liu B.-B."/>
        </authorList>
    </citation>
    <scope>NUCLEOTIDE SEQUENCE</scope>
    <source>
        <strain evidence="2">SYSU A121-1</strain>
    </source>
</reference>
<dbReference type="Proteomes" id="UP000728647">
    <property type="component" value="Unassembled WGS sequence"/>
</dbReference>
<sequence>MDQHDAQKLPHRLTVVGEESETQSSLLCHRYRQYIIQRLQTADRPLMLDRLAIELAARTHDKPVDYVALETADDLRTTLRDDHLLPLVDASIIAYDELTGKLTLTEQAADLTPSEAVSD</sequence>
<evidence type="ECO:0000259" key="1">
    <source>
        <dbReference type="Pfam" id="PF24035"/>
    </source>
</evidence>
<name>A0A8J8GL22_9EURY</name>
<organism evidence="2 3">
    <name type="scientific">Haloterrigena gelatinilytica</name>
    <dbReference type="NCBI Taxonomy" id="2741724"/>
    <lineage>
        <taxon>Archaea</taxon>
        <taxon>Methanobacteriati</taxon>
        <taxon>Methanobacteriota</taxon>
        <taxon>Stenosarchaea group</taxon>
        <taxon>Halobacteria</taxon>
        <taxon>Halobacteriales</taxon>
        <taxon>Natrialbaceae</taxon>
        <taxon>Haloterrigena</taxon>
    </lineage>
</organism>
<dbReference type="OrthoDB" id="206151at2157"/>
<feature type="domain" description="DUF7344" evidence="1">
    <location>
        <begin position="25"/>
        <end position="100"/>
    </location>
</feature>
<dbReference type="RefSeq" id="WP_174701834.1">
    <property type="nucleotide sequence ID" value="NZ_JABURA010000001.1"/>
</dbReference>
<evidence type="ECO:0000313" key="3">
    <source>
        <dbReference type="Proteomes" id="UP000728647"/>
    </source>
</evidence>
<dbReference type="AlphaFoldDB" id="A0A8J8GL22"/>